<organism evidence="1 2">
    <name type="scientific">Hypothenemus hampei</name>
    <name type="common">Coffee berry borer</name>
    <dbReference type="NCBI Taxonomy" id="57062"/>
    <lineage>
        <taxon>Eukaryota</taxon>
        <taxon>Metazoa</taxon>
        <taxon>Ecdysozoa</taxon>
        <taxon>Arthropoda</taxon>
        <taxon>Hexapoda</taxon>
        <taxon>Insecta</taxon>
        <taxon>Pterygota</taxon>
        <taxon>Neoptera</taxon>
        <taxon>Endopterygota</taxon>
        <taxon>Coleoptera</taxon>
        <taxon>Polyphaga</taxon>
        <taxon>Cucujiformia</taxon>
        <taxon>Curculionidae</taxon>
        <taxon>Scolytinae</taxon>
        <taxon>Hypothenemus</taxon>
    </lineage>
</organism>
<dbReference type="EMBL" id="JBDJPC010000004">
    <property type="protein sequence ID" value="KAL1506383.1"/>
    <property type="molecule type" value="Genomic_DNA"/>
</dbReference>
<comment type="caution">
    <text evidence="1">The sequence shown here is derived from an EMBL/GenBank/DDBJ whole genome shotgun (WGS) entry which is preliminary data.</text>
</comment>
<sequence>MSICIDFIKKGNHIFIVENFIKEKFNSYKENVTCVTVNMQKTLLYQFNLKWKSAFRNKNRFLKDNEEWINDNFFVDFENSNEEPGPSSGNKHGRPYKNFEVTKKRKAIKLSRDFGIDQIQFLEALAIFIDSDLLRDRYQQLINSPKEKRVTVFPAYKKQAKAKNQCYSEESMMEVIETMAKVNLQAL</sequence>
<dbReference type="Proteomes" id="UP001566132">
    <property type="component" value="Unassembled WGS sequence"/>
</dbReference>
<keyword evidence="2" id="KW-1185">Reference proteome</keyword>
<dbReference type="AlphaFoldDB" id="A0ABD1EZR5"/>
<gene>
    <name evidence="1" type="ORF">ABEB36_005756</name>
</gene>
<proteinExistence type="predicted"/>
<evidence type="ECO:0000313" key="1">
    <source>
        <dbReference type="EMBL" id="KAL1506383.1"/>
    </source>
</evidence>
<name>A0ABD1EZR5_HYPHA</name>
<evidence type="ECO:0000313" key="2">
    <source>
        <dbReference type="Proteomes" id="UP001566132"/>
    </source>
</evidence>
<reference evidence="1 2" key="1">
    <citation type="submission" date="2024-05" db="EMBL/GenBank/DDBJ databases">
        <title>Genetic variation in Jamaican populations of the coffee berry borer (Hypothenemus hampei).</title>
        <authorList>
            <person name="Errbii M."/>
            <person name="Myrie A."/>
        </authorList>
    </citation>
    <scope>NUCLEOTIDE SEQUENCE [LARGE SCALE GENOMIC DNA]</scope>
    <source>
        <strain evidence="1">JA-Hopewell-2020-01-JO</strain>
        <tissue evidence="1">Whole body</tissue>
    </source>
</reference>
<protein>
    <submittedName>
        <fullName evidence="1">Uncharacterized protein</fullName>
    </submittedName>
</protein>
<accession>A0ABD1EZR5</accession>